<sequence length="75" mass="8844">MFWGDAYYTRRSHILNRALREQTQRERHSLEVLTGKTPDLRGIVVFGSQCSVYRRPARELQQLPQRLGRAIIYPS</sequence>
<organism evidence="1 2">
    <name type="scientific">Peronospora matthiolae</name>
    <dbReference type="NCBI Taxonomy" id="2874970"/>
    <lineage>
        <taxon>Eukaryota</taxon>
        <taxon>Sar</taxon>
        <taxon>Stramenopiles</taxon>
        <taxon>Oomycota</taxon>
        <taxon>Peronosporomycetes</taxon>
        <taxon>Peronosporales</taxon>
        <taxon>Peronosporaceae</taxon>
        <taxon>Peronospora</taxon>
    </lineage>
</organism>
<protein>
    <submittedName>
        <fullName evidence="1">Uncharacterized protein</fullName>
    </submittedName>
</protein>
<accession>A0AAV1VIU7</accession>
<name>A0AAV1VIU7_9STRA</name>
<gene>
    <name evidence="1" type="ORF">PM001_LOCUS31078</name>
</gene>
<comment type="caution">
    <text evidence="1">The sequence shown here is derived from an EMBL/GenBank/DDBJ whole genome shotgun (WGS) entry which is preliminary data.</text>
</comment>
<proteinExistence type="predicted"/>
<evidence type="ECO:0000313" key="1">
    <source>
        <dbReference type="EMBL" id="CAK7945928.1"/>
    </source>
</evidence>
<dbReference type="Proteomes" id="UP001162060">
    <property type="component" value="Unassembled WGS sequence"/>
</dbReference>
<evidence type="ECO:0000313" key="2">
    <source>
        <dbReference type="Proteomes" id="UP001162060"/>
    </source>
</evidence>
<dbReference type="AlphaFoldDB" id="A0AAV1VIU7"/>
<reference evidence="1" key="1">
    <citation type="submission" date="2024-01" db="EMBL/GenBank/DDBJ databases">
        <authorList>
            <person name="Webb A."/>
        </authorList>
    </citation>
    <scope>NUCLEOTIDE SEQUENCE</scope>
    <source>
        <strain evidence="1">Pm1</strain>
    </source>
</reference>
<dbReference type="EMBL" id="CAKLBY020000339">
    <property type="protein sequence ID" value="CAK7945928.1"/>
    <property type="molecule type" value="Genomic_DNA"/>
</dbReference>